<dbReference type="GO" id="GO:0004806">
    <property type="term" value="F:triacylglycerol lipase activity"/>
    <property type="evidence" value="ECO:0007669"/>
    <property type="project" value="TreeGrafter"/>
</dbReference>
<evidence type="ECO:0000259" key="2">
    <source>
        <dbReference type="Pfam" id="PF07859"/>
    </source>
</evidence>
<dbReference type="InterPro" id="IPR029058">
    <property type="entry name" value="AB_hydrolase_fold"/>
</dbReference>
<dbReference type="Pfam" id="PF07859">
    <property type="entry name" value="Abhydrolase_3"/>
    <property type="match status" value="2"/>
</dbReference>
<feature type="domain" description="Alpha/beta hydrolase fold-3" evidence="2">
    <location>
        <begin position="748"/>
        <end position="841"/>
    </location>
</feature>
<feature type="domain" description="Hormone-sensitive lipase N-terminal" evidence="1">
    <location>
        <begin position="17"/>
        <end position="316"/>
    </location>
</feature>
<dbReference type="EMBL" id="JAKKPZ010000002">
    <property type="protein sequence ID" value="KAI1725470.1"/>
    <property type="molecule type" value="Genomic_DNA"/>
</dbReference>
<dbReference type="PANTHER" id="PTHR23025">
    <property type="entry name" value="TRIACYLGLYCEROL LIPASE"/>
    <property type="match status" value="1"/>
</dbReference>
<dbReference type="Proteomes" id="UP001201812">
    <property type="component" value="Unassembled WGS sequence"/>
</dbReference>
<evidence type="ECO:0000313" key="3">
    <source>
        <dbReference type="EMBL" id="KAI1725470.1"/>
    </source>
</evidence>
<protein>
    <submittedName>
        <fullName evidence="3">Alpha/beta hydrolase fold domain-containing protein</fullName>
    </submittedName>
</protein>
<dbReference type="GO" id="GO:0005829">
    <property type="term" value="C:cytosol"/>
    <property type="evidence" value="ECO:0007669"/>
    <property type="project" value="TreeGrafter"/>
</dbReference>
<dbReference type="InterPro" id="IPR013094">
    <property type="entry name" value="AB_hydrolase_3"/>
</dbReference>
<feature type="domain" description="Alpha/beta hydrolase fold-3" evidence="2">
    <location>
        <begin position="332"/>
        <end position="474"/>
    </location>
</feature>
<dbReference type="AlphaFoldDB" id="A0AAD4NGS0"/>
<dbReference type="GO" id="GO:0008203">
    <property type="term" value="P:cholesterol metabolic process"/>
    <property type="evidence" value="ECO:0007669"/>
    <property type="project" value="InterPro"/>
</dbReference>
<evidence type="ECO:0000313" key="4">
    <source>
        <dbReference type="Proteomes" id="UP001201812"/>
    </source>
</evidence>
<name>A0AAD4NGS0_9BILA</name>
<accession>A0AAD4NGS0</accession>
<sequence length="869" mass="95896">MKRALGKELSIERDAVFTLLYELASDNADHFRQCPPTTYAKRMVDCCGEIATSMGVVKNLVKHLQEVSRECDYDENTPGNGLRSLVCVSDVVLLRLVSLLHYCAENRTSLMFRLSHYCKEIESYGAVLRFLTLAFNQVILMLNMLQENSLFPPLDTDYEQFHGILKAVESLDASCFYGRPLGFQFPHSVARIFRIIGIVLATYSLSWESRATAFASLINSGKLLLNPEQRAVRIIKITREADISFCRGFWNLSEIPVSKLFCPTMAISESREIPLAGPMSLDSLDNNKVLIREPSAHTGARPVQIKVLSFSHRIGLSPQNAANKLPLSSSLVIHCHGGGFVATSSKSHETYLRGWAKSLNCPVVSIDYSLAPENPFPRAIEEVLYAYAWILNNPDKIGWDGEKVCMVGDSAGGNLIVAVNLRLAELKVKRIPDGIVPIYTPFLFQYLPSPSRVLSFMDPLLHMGVVVRCAAAYTGAYSDEELDKDCAYHDKESGPFKHKSLEEYVDEVKRAQKDNFLDFSQGSQSIVSLINLSQNKGASSPNISKNKKAAQTETIAENLLSLPESKEVSQSVVETDDTDDDVEVNEVTNQTVQVNGHPSVHQTTSSADFIQGKAEVVVATSENKECTDVLDPKRKYMPKSVTADELCSSSFSATEGTATSLDDCSASTIDRGINGNHQTGPVTSFCEKRKLARNKCRSLSQSLADSAVLAAGKIAGHAYDNLSEWLVAPNQQAPIGAADKKKLSRAVTMSAKKAAVIQLEEASKFESHFTELLKVKLPRDHLMSPMYASKELLQRLPPLYFLACHLDPLLDDTVTFAKRVRDAGGRVASIDLIDSLPHGFLNFSPMSVECREGSNLCLKRIKESLNMLN</sequence>
<dbReference type="Pfam" id="PF06350">
    <property type="entry name" value="HSL_N"/>
    <property type="match status" value="1"/>
</dbReference>
<gene>
    <name evidence="3" type="ORF">DdX_02128</name>
</gene>
<keyword evidence="4" id="KW-1185">Reference proteome</keyword>
<dbReference type="PANTHER" id="PTHR23025:SF3">
    <property type="entry name" value="HORMONE-SENSITIVE LIPASE"/>
    <property type="match status" value="1"/>
</dbReference>
<proteinExistence type="predicted"/>
<dbReference type="InterPro" id="IPR010468">
    <property type="entry name" value="HSL_N"/>
</dbReference>
<evidence type="ECO:0000259" key="1">
    <source>
        <dbReference type="Pfam" id="PF06350"/>
    </source>
</evidence>
<dbReference type="GO" id="GO:0019433">
    <property type="term" value="P:triglyceride catabolic process"/>
    <property type="evidence" value="ECO:0007669"/>
    <property type="project" value="TreeGrafter"/>
</dbReference>
<reference evidence="3" key="1">
    <citation type="submission" date="2022-01" db="EMBL/GenBank/DDBJ databases">
        <title>Genome Sequence Resource for Two Populations of Ditylenchus destructor, the Migratory Endoparasitic Phytonematode.</title>
        <authorList>
            <person name="Zhang H."/>
            <person name="Lin R."/>
            <person name="Xie B."/>
        </authorList>
    </citation>
    <scope>NUCLEOTIDE SEQUENCE</scope>
    <source>
        <strain evidence="3">BazhouSP</strain>
    </source>
</reference>
<organism evidence="3 4">
    <name type="scientific">Ditylenchus destructor</name>
    <dbReference type="NCBI Taxonomy" id="166010"/>
    <lineage>
        <taxon>Eukaryota</taxon>
        <taxon>Metazoa</taxon>
        <taxon>Ecdysozoa</taxon>
        <taxon>Nematoda</taxon>
        <taxon>Chromadorea</taxon>
        <taxon>Rhabditida</taxon>
        <taxon>Tylenchina</taxon>
        <taxon>Tylenchomorpha</taxon>
        <taxon>Sphaerularioidea</taxon>
        <taxon>Anguinidae</taxon>
        <taxon>Anguininae</taxon>
        <taxon>Ditylenchus</taxon>
    </lineage>
</organism>
<dbReference type="Gene3D" id="3.40.50.1820">
    <property type="entry name" value="alpha/beta hydrolase"/>
    <property type="match status" value="2"/>
</dbReference>
<comment type="caution">
    <text evidence="3">The sequence shown here is derived from an EMBL/GenBank/DDBJ whole genome shotgun (WGS) entry which is preliminary data.</text>
</comment>
<dbReference type="SUPFAM" id="SSF53474">
    <property type="entry name" value="alpha/beta-Hydrolases"/>
    <property type="match status" value="1"/>
</dbReference>
<dbReference type="GO" id="GO:0004771">
    <property type="term" value="F:sterol ester esterase activity"/>
    <property type="evidence" value="ECO:0007669"/>
    <property type="project" value="TreeGrafter"/>
</dbReference>
<keyword evidence="3" id="KW-0378">Hydrolase</keyword>